<accession>A0ABS2PCF8</accession>
<keyword evidence="2" id="KW-1185">Reference proteome</keyword>
<dbReference type="RefSeq" id="WP_239575399.1">
    <property type="nucleotide sequence ID" value="NZ_JAFBEC010000005.1"/>
</dbReference>
<proteinExistence type="predicted"/>
<reference evidence="1 2" key="1">
    <citation type="submission" date="2021-01" db="EMBL/GenBank/DDBJ databases">
        <title>Genomic Encyclopedia of Type Strains, Phase IV (KMG-IV): sequencing the most valuable type-strain genomes for metagenomic binning, comparative biology and taxonomic classification.</title>
        <authorList>
            <person name="Goeker M."/>
        </authorList>
    </citation>
    <scope>NUCLEOTIDE SEQUENCE [LARGE SCALE GENOMIC DNA]</scope>
    <source>
        <strain evidence="1 2">DSM 25540</strain>
    </source>
</reference>
<organism evidence="1 2">
    <name type="scientific">Geomicrobium sediminis</name>
    <dbReference type="NCBI Taxonomy" id="1347788"/>
    <lineage>
        <taxon>Bacteria</taxon>
        <taxon>Bacillati</taxon>
        <taxon>Bacillota</taxon>
        <taxon>Bacilli</taxon>
        <taxon>Bacillales</taxon>
        <taxon>Geomicrobium</taxon>
    </lineage>
</organism>
<sequence length="109" mass="12335">MIKVITLCGSTKFKEQFDHANAMLTLQGHAVISVGFFEQYEGFDISDDQARMFEEIHMRKIDLADEVMIIDPAGYIGDSTSKEITYAKQSGKKVTYYSQMKLVDPNEAN</sequence>
<comment type="caution">
    <text evidence="1">The sequence shown here is derived from an EMBL/GenBank/DDBJ whole genome shotgun (WGS) entry which is preliminary data.</text>
</comment>
<evidence type="ECO:0000313" key="1">
    <source>
        <dbReference type="EMBL" id="MBM7632791.1"/>
    </source>
</evidence>
<protein>
    <recommendedName>
        <fullName evidence="3">DUF4406 domain-containing protein</fullName>
    </recommendedName>
</protein>
<evidence type="ECO:0000313" key="2">
    <source>
        <dbReference type="Proteomes" id="UP000741863"/>
    </source>
</evidence>
<dbReference type="Proteomes" id="UP000741863">
    <property type="component" value="Unassembled WGS sequence"/>
</dbReference>
<gene>
    <name evidence="1" type="ORF">JOD17_001885</name>
</gene>
<dbReference type="EMBL" id="JAFBEC010000005">
    <property type="protein sequence ID" value="MBM7632791.1"/>
    <property type="molecule type" value="Genomic_DNA"/>
</dbReference>
<evidence type="ECO:0008006" key="3">
    <source>
        <dbReference type="Google" id="ProtNLM"/>
    </source>
</evidence>
<name>A0ABS2PCF8_9BACL</name>